<keyword evidence="1" id="KW-0175">Coiled coil</keyword>
<reference evidence="3 4" key="1">
    <citation type="submission" date="2021-07" db="EMBL/GenBank/DDBJ databases">
        <title>The Aristolochia fimbriata genome: insights into angiosperm evolution, floral development and chemical biosynthesis.</title>
        <authorList>
            <person name="Jiao Y."/>
        </authorList>
    </citation>
    <scope>NUCLEOTIDE SEQUENCE [LARGE SCALE GENOMIC DNA]</scope>
    <source>
        <strain evidence="3">IBCAS-2021</strain>
        <tissue evidence="3">Leaf</tissue>
    </source>
</reference>
<sequence>MAAGQAGSGPAVEDSGPKSSPESDASIATYVGLSFAVFLGSLPRSYQSFISTLQSRNRSLSMKLYHAEEQLRQMKSRRKEDSKANARVVEIFASHRNGWQQEEKRLLLQIDSSAEEIVHLKTKIAELERSEAELRIVIEKLQRDVEERDEMINFLSRKADGEDLGTSSVETEKEMYVSQNRGRYCGNAEESVEFGDYSEDFSRVSKIRVSEGLDSVPELCFLDRSSEADDMSILYGQQNVYGRDYLQSSASKIWTERSSGWQDLQCEPPEPLYQGKHFVARRESPWKVDGESIGVSSKLKALEQELLSMEKIGNGELSKLPSMLRKQAKRYQSLSGKIDDLCRRMQVSDPCEPTLSSEFRTQRQTEFLLETFRLQQRAIETSQKLTALHVETAKSCWGDEPGGLAKVSIRRSLDSIKNNFKEIQRNLEIWLARIMGDLEGILARDGASRVRDYYISSLYDGPAAEQNDLAASTYRRVPASPLNKQTERKGEKGSSDSSPFSVVTSHSRLSSPVHHLSFSESIQSAVVACSSWCDFFSMPTGFGCYRTLVAVGHLA</sequence>
<gene>
    <name evidence="3" type="ORF">H6P81_005747</name>
</gene>
<accession>A0AAV7EVH7</accession>
<dbReference type="Proteomes" id="UP000825729">
    <property type="component" value="Unassembled WGS sequence"/>
</dbReference>
<keyword evidence="4" id="KW-1185">Reference proteome</keyword>
<evidence type="ECO:0000313" key="4">
    <source>
        <dbReference type="Proteomes" id="UP000825729"/>
    </source>
</evidence>
<dbReference type="AlphaFoldDB" id="A0AAV7EVH7"/>
<evidence type="ECO:0000256" key="2">
    <source>
        <dbReference type="SAM" id="MobiDB-lite"/>
    </source>
</evidence>
<dbReference type="PANTHER" id="PTHR47747:SF3">
    <property type="entry name" value="OS03G0853600 PROTEIN"/>
    <property type="match status" value="1"/>
</dbReference>
<comment type="caution">
    <text evidence="3">The sequence shown here is derived from an EMBL/GenBank/DDBJ whole genome shotgun (WGS) entry which is preliminary data.</text>
</comment>
<proteinExistence type="predicted"/>
<name>A0AAV7EVH7_ARIFI</name>
<feature type="region of interest" description="Disordered" evidence="2">
    <location>
        <begin position="475"/>
        <end position="503"/>
    </location>
</feature>
<evidence type="ECO:0000313" key="3">
    <source>
        <dbReference type="EMBL" id="KAG9452843.1"/>
    </source>
</evidence>
<feature type="coiled-coil region" evidence="1">
    <location>
        <begin position="110"/>
        <end position="158"/>
    </location>
</feature>
<organism evidence="3 4">
    <name type="scientific">Aristolochia fimbriata</name>
    <name type="common">White veined hardy Dutchman's pipe vine</name>
    <dbReference type="NCBI Taxonomy" id="158543"/>
    <lineage>
        <taxon>Eukaryota</taxon>
        <taxon>Viridiplantae</taxon>
        <taxon>Streptophyta</taxon>
        <taxon>Embryophyta</taxon>
        <taxon>Tracheophyta</taxon>
        <taxon>Spermatophyta</taxon>
        <taxon>Magnoliopsida</taxon>
        <taxon>Magnoliidae</taxon>
        <taxon>Piperales</taxon>
        <taxon>Aristolochiaceae</taxon>
        <taxon>Aristolochia</taxon>
    </lineage>
</organism>
<feature type="region of interest" description="Disordered" evidence="2">
    <location>
        <begin position="1"/>
        <end position="23"/>
    </location>
</feature>
<dbReference type="PANTHER" id="PTHR47747">
    <property type="entry name" value="RIBONUCLEASE P PROTEIN SUBUNIT P38-LIKE PROTEIN"/>
    <property type="match status" value="1"/>
</dbReference>
<dbReference type="EMBL" id="JAINDJ010000003">
    <property type="protein sequence ID" value="KAG9452843.1"/>
    <property type="molecule type" value="Genomic_DNA"/>
</dbReference>
<evidence type="ECO:0000256" key="1">
    <source>
        <dbReference type="SAM" id="Coils"/>
    </source>
</evidence>
<protein>
    <submittedName>
        <fullName evidence="3">Uncharacterized protein</fullName>
    </submittedName>
</protein>
<feature type="compositionally biased region" description="Basic and acidic residues" evidence="2">
    <location>
        <begin position="485"/>
        <end position="494"/>
    </location>
</feature>